<evidence type="ECO:0000256" key="6">
    <source>
        <dbReference type="PIRNR" id="PIRNR000139"/>
    </source>
</evidence>
<sequence length="411" mass="44176">MMSMPLEKSPQLAPVGRIAELADQCVQCGLCLPVCPTYALDRNEAESPRGRIAIASALARGLADPTAGLREHLDHCLGCLNCEKVCPANVQYSELLIETRALLGPAPRRPRLLLGLLKQPALMRALRRLGGWLALPRWKNGLARCLPANSPWRAALLSLPDKSPAASVRVDRNDREQPRLALFPGCVASVDDAEAQQAAITLLQAAGFHVSVLPAFCCGAMDLHGGATAAAEQAAQRVRLAWEASGASQLLSVTPGCLGTLRRALPGISVLDPVELLATRAESLHFRPLAQRVALHLPCTQINVARTDAALLQLLRRVPGLEVLSLPRPPYCCGAAGSHLLEFPARAAQLRDATLQRAATLEPQRLLSSNIGCRLHLAAGIDQQDLSWPTQHPLTLLAQQLISTRLNQEHS</sequence>
<dbReference type="InterPro" id="IPR009051">
    <property type="entry name" value="Helical_ferredxn"/>
</dbReference>
<dbReference type="PIRSF" id="PIRSF000139">
    <property type="entry name" value="Glc_ox_4Fe-4S"/>
    <property type="match status" value="1"/>
</dbReference>
<keyword evidence="3" id="KW-0677">Repeat</keyword>
<dbReference type="Pfam" id="PF13183">
    <property type="entry name" value="Fer4_8"/>
    <property type="match status" value="1"/>
</dbReference>
<comment type="caution">
    <text evidence="8">The sequence shown here is derived from an EMBL/GenBank/DDBJ whole genome shotgun (WGS) entry which is preliminary data.</text>
</comment>
<dbReference type="PANTHER" id="PTHR32479:SF17">
    <property type="entry name" value="GLYCOLATE OXIDASE IRON-SULFUR SUBUNIT"/>
    <property type="match status" value="1"/>
</dbReference>
<comment type="function">
    <text evidence="6">Component of a complex that catalyzes the oxidation of glycolate to glyoxylate.</text>
</comment>
<evidence type="ECO:0000256" key="1">
    <source>
        <dbReference type="ARBA" id="ARBA00022485"/>
    </source>
</evidence>
<dbReference type="PROSITE" id="PS00198">
    <property type="entry name" value="4FE4S_FER_1"/>
    <property type="match status" value="2"/>
</dbReference>
<evidence type="ECO:0000256" key="5">
    <source>
        <dbReference type="ARBA" id="ARBA00023014"/>
    </source>
</evidence>
<organism evidence="8 9">
    <name type="scientific">Rhodanobacter panaciterrae</name>
    <dbReference type="NCBI Taxonomy" id="490572"/>
    <lineage>
        <taxon>Bacteria</taxon>
        <taxon>Pseudomonadati</taxon>
        <taxon>Pseudomonadota</taxon>
        <taxon>Gammaproteobacteria</taxon>
        <taxon>Lysobacterales</taxon>
        <taxon>Rhodanobacteraceae</taxon>
        <taxon>Rhodanobacter</taxon>
    </lineage>
</organism>
<comment type="cofactor">
    <cofactor evidence="6">
        <name>[4Fe-4S] cluster</name>
        <dbReference type="ChEBI" id="CHEBI:49883"/>
    </cofactor>
    <text evidence="6">Binds 2 [4Fe-4S] clusters.</text>
</comment>
<name>A0ABQ2ZZR3_9GAMM</name>
<dbReference type="SUPFAM" id="SSF46548">
    <property type="entry name" value="alpha-helical ferredoxin"/>
    <property type="match status" value="1"/>
</dbReference>
<accession>A0ABQ2ZZR3</accession>
<dbReference type="Gene3D" id="1.10.1060.10">
    <property type="entry name" value="Alpha-helical ferredoxin"/>
    <property type="match status" value="1"/>
</dbReference>
<dbReference type="PROSITE" id="PS51379">
    <property type="entry name" value="4FE4S_FER_2"/>
    <property type="match status" value="2"/>
</dbReference>
<reference evidence="9" key="1">
    <citation type="journal article" date="2019" name="Int. J. Syst. Evol. Microbiol.">
        <title>The Global Catalogue of Microorganisms (GCM) 10K type strain sequencing project: providing services to taxonomists for standard genome sequencing and annotation.</title>
        <authorList>
            <consortium name="The Broad Institute Genomics Platform"/>
            <consortium name="The Broad Institute Genome Sequencing Center for Infectious Disease"/>
            <person name="Wu L."/>
            <person name="Ma J."/>
        </authorList>
    </citation>
    <scope>NUCLEOTIDE SEQUENCE [LARGE SCALE GENOMIC DNA]</scope>
    <source>
        <strain evidence="9">KCTC 22232</strain>
    </source>
</reference>
<keyword evidence="4 6" id="KW-0408">Iron</keyword>
<dbReference type="InterPro" id="IPR004017">
    <property type="entry name" value="Cys_rich_dom"/>
</dbReference>
<evidence type="ECO:0000256" key="3">
    <source>
        <dbReference type="ARBA" id="ARBA00022737"/>
    </source>
</evidence>
<comment type="catalytic activity">
    <reaction evidence="6">
        <text>(R)-lactate + A = pyruvate + AH2</text>
        <dbReference type="Rhea" id="RHEA:15089"/>
        <dbReference type="ChEBI" id="CHEBI:13193"/>
        <dbReference type="ChEBI" id="CHEBI:15361"/>
        <dbReference type="ChEBI" id="CHEBI:16004"/>
        <dbReference type="ChEBI" id="CHEBI:17499"/>
    </reaction>
</comment>
<comment type="catalytic activity">
    <reaction evidence="6">
        <text>glycolate + A = glyoxylate + AH2</text>
        <dbReference type="Rhea" id="RHEA:21264"/>
        <dbReference type="ChEBI" id="CHEBI:13193"/>
        <dbReference type="ChEBI" id="CHEBI:17499"/>
        <dbReference type="ChEBI" id="CHEBI:29805"/>
        <dbReference type="ChEBI" id="CHEBI:36655"/>
        <dbReference type="EC" id="1.1.99.14"/>
    </reaction>
</comment>
<dbReference type="InterPro" id="IPR017896">
    <property type="entry name" value="4Fe4S_Fe-S-bd"/>
</dbReference>
<keyword evidence="6" id="KW-0813">Transport</keyword>
<dbReference type="Pfam" id="PF02754">
    <property type="entry name" value="CCG"/>
    <property type="match status" value="2"/>
</dbReference>
<evidence type="ECO:0000256" key="4">
    <source>
        <dbReference type="ARBA" id="ARBA00023004"/>
    </source>
</evidence>
<evidence type="ECO:0000313" key="9">
    <source>
        <dbReference type="Proteomes" id="UP000621898"/>
    </source>
</evidence>
<dbReference type="PANTHER" id="PTHR32479">
    <property type="entry name" value="GLYCOLATE OXIDASE IRON-SULFUR SUBUNIT"/>
    <property type="match status" value="1"/>
</dbReference>
<keyword evidence="9" id="KW-1185">Reference proteome</keyword>
<gene>
    <name evidence="8" type="ORF">GCM10008098_21490</name>
</gene>
<evidence type="ECO:0000256" key="2">
    <source>
        <dbReference type="ARBA" id="ARBA00022723"/>
    </source>
</evidence>
<protein>
    <recommendedName>
        <fullName evidence="6">Glycolate oxidase iron-sulfur subunit</fullName>
        <ecNumber evidence="6">1.1.99.14</ecNumber>
    </recommendedName>
</protein>
<dbReference type="EMBL" id="BMXT01000002">
    <property type="protein sequence ID" value="GGY28099.1"/>
    <property type="molecule type" value="Genomic_DNA"/>
</dbReference>
<keyword evidence="1 6" id="KW-0004">4Fe-4S</keyword>
<dbReference type="EC" id="1.1.99.14" evidence="6"/>
<feature type="domain" description="4Fe-4S ferredoxin-type" evidence="7">
    <location>
        <begin position="67"/>
        <end position="96"/>
    </location>
</feature>
<dbReference type="Proteomes" id="UP000621898">
    <property type="component" value="Unassembled WGS sequence"/>
</dbReference>
<keyword evidence="6" id="KW-0249">Electron transport</keyword>
<dbReference type="InterPro" id="IPR017900">
    <property type="entry name" value="4Fe4S_Fe_S_CS"/>
</dbReference>
<proteinExistence type="predicted"/>
<evidence type="ECO:0000259" key="7">
    <source>
        <dbReference type="PROSITE" id="PS51379"/>
    </source>
</evidence>
<evidence type="ECO:0000313" key="8">
    <source>
        <dbReference type="EMBL" id="GGY28099.1"/>
    </source>
</evidence>
<feature type="domain" description="4Fe-4S ferredoxin-type" evidence="7">
    <location>
        <begin position="16"/>
        <end position="45"/>
    </location>
</feature>
<keyword evidence="2 6" id="KW-0479">Metal-binding</keyword>
<dbReference type="InterPro" id="IPR012257">
    <property type="entry name" value="Glc_ox_4Fe-4S"/>
</dbReference>
<keyword evidence="5 6" id="KW-0411">Iron-sulfur</keyword>